<feature type="transmembrane region" description="Helical" evidence="1">
    <location>
        <begin position="435"/>
        <end position="454"/>
    </location>
</feature>
<dbReference type="InterPro" id="IPR039672">
    <property type="entry name" value="MFS_2"/>
</dbReference>
<keyword evidence="1" id="KW-0472">Membrane</keyword>
<dbReference type="PANTHER" id="PTHR11328:SF24">
    <property type="entry name" value="MAJOR FACILITATOR SUPERFAMILY (MFS) PROFILE DOMAIN-CONTAINING PROTEIN"/>
    <property type="match status" value="1"/>
</dbReference>
<dbReference type="Pfam" id="PF13347">
    <property type="entry name" value="MFS_2"/>
    <property type="match status" value="1"/>
</dbReference>
<feature type="transmembrane region" description="Helical" evidence="1">
    <location>
        <begin position="178"/>
        <end position="200"/>
    </location>
</feature>
<sequence>MSSTKELKPITKKIIWLFAIGQLGWSLMSAILTNFIESFYQPDDVSVKEGMIYFIPQGRVILGVFTIIGGIYAIGRVFDAVTDPWIGNLSDRSKNPKGRRIPFMKRAAIPLALITIMVYICPTAGNPVASKLGTNGIINGIWVLVMMLLFYLFMTIYCTPYNALIAELSRDEKTLADISTAISFTFILGSALGYVAPTIWSAITPAVGSRVWAMRIVFIVLALIAMVCCLVPALTIKETEYVDVKPTEGNAFSSLAKCFSNKNFRIFVASDICYWVGITMFQTGLLHYVTVLMKLPEAYSTILYIAMTLLSVICYVPVNKLMGHFEKKKLVFFAFLGMCLVFLITGLSGMFGLPGIVSGILVVVCAAFPMAILGIIPQTIVADIAKSDAITTGENHDGMFFAARTFSMKLGQSLSILLFTSLGTISVATGLGYRIAAFAAVAFCLAGAVILHFYNEKKVQGILKGANY</sequence>
<dbReference type="Proteomes" id="UP000460257">
    <property type="component" value="Unassembled WGS sequence"/>
</dbReference>
<accession>A0A6N7J0N9</accession>
<protein>
    <submittedName>
        <fullName evidence="2">MFS transporter</fullName>
    </submittedName>
</protein>
<feature type="transmembrane region" description="Helical" evidence="1">
    <location>
        <begin position="14"/>
        <end position="32"/>
    </location>
</feature>
<feature type="transmembrane region" description="Helical" evidence="1">
    <location>
        <begin position="356"/>
        <end position="376"/>
    </location>
</feature>
<reference evidence="2" key="1">
    <citation type="journal article" date="2020" name="Appl. Environ. Microbiol.">
        <title>Medium-Chain Fatty Acid Synthesis by 'Candidatus Weimeria bifida' gen. nov., sp. nov., and 'Candidatus Pseudoramibacter fermentans' sp. nov.</title>
        <authorList>
            <person name="Scarborough M.J."/>
            <person name="Myers K.S."/>
            <person name="Donohue T.J."/>
            <person name="Noguera D.R."/>
        </authorList>
    </citation>
    <scope>NUCLEOTIDE SEQUENCE</scope>
    <source>
        <strain evidence="2">LCO1.1</strain>
    </source>
</reference>
<dbReference type="EMBL" id="VOGC01000006">
    <property type="protein sequence ID" value="MQN01561.1"/>
    <property type="molecule type" value="Genomic_DNA"/>
</dbReference>
<feature type="transmembrane region" description="Helical" evidence="1">
    <location>
        <begin position="107"/>
        <end position="125"/>
    </location>
</feature>
<name>A0A6N7J0N9_9FIRM</name>
<keyword evidence="1" id="KW-0812">Transmembrane</keyword>
<feature type="transmembrane region" description="Helical" evidence="1">
    <location>
        <begin position="137"/>
        <end position="157"/>
    </location>
</feature>
<evidence type="ECO:0000313" key="3">
    <source>
        <dbReference type="Proteomes" id="UP000460257"/>
    </source>
</evidence>
<gene>
    <name evidence="2" type="ORF">FRC54_06485</name>
</gene>
<feature type="transmembrane region" description="Helical" evidence="1">
    <location>
        <begin position="212"/>
        <end position="236"/>
    </location>
</feature>
<dbReference type="InterPro" id="IPR036259">
    <property type="entry name" value="MFS_trans_sf"/>
</dbReference>
<keyword evidence="1" id="KW-1133">Transmembrane helix</keyword>
<keyword evidence="3" id="KW-1185">Reference proteome</keyword>
<dbReference type="GO" id="GO:0008643">
    <property type="term" value="P:carbohydrate transport"/>
    <property type="evidence" value="ECO:0007669"/>
    <property type="project" value="InterPro"/>
</dbReference>
<organism evidence="2 3">
    <name type="scientific">Candidatus Weimeria bifida</name>
    <dbReference type="NCBI Taxonomy" id="2599074"/>
    <lineage>
        <taxon>Bacteria</taxon>
        <taxon>Bacillati</taxon>
        <taxon>Bacillota</taxon>
        <taxon>Clostridia</taxon>
        <taxon>Lachnospirales</taxon>
        <taxon>Lachnospiraceae</taxon>
        <taxon>Candidatus Weimeria</taxon>
    </lineage>
</organism>
<dbReference type="GO" id="GO:0015293">
    <property type="term" value="F:symporter activity"/>
    <property type="evidence" value="ECO:0007669"/>
    <property type="project" value="InterPro"/>
</dbReference>
<feature type="transmembrane region" description="Helical" evidence="1">
    <location>
        <begin position="330"/>
        <end position="350"/>
    </location>
</feature>
<comment type="caution">
    <text evidence="2">The sequence shown here is derived from an EMBL/GenBank/DDBJ whole genome shotgun (WGS) entry which is preliminary data.</text>
</comment>
<feature type="transmembrane region" description="Helical" evidence="1">
    <location>
        <begin position="272"/>
        <end position="292"/>
    </location>
</feature>
<dbReference type="Gene3D" id="1.20.1250.20">
    <property type="entry name" value="MFS general substrate transporter like domains"/>
    <property type="match status" value="2"/>
</dbReference>
<dbReference type="PANTHER" id="PTHR11328">
    <property type="entry name" value="MAJOR FACILITATOR SUPERFAMILY DOMAIN-CONTAINING PROTEIN"/>
    <property type="match status" value="1"/>
</dbReference>
<dbReference type="SUPFAM" id="SSF103473">
    <property type="entry name" value="MFS general substrate transporter"/>
    <property type="match status" value="1"/>
</dbReference>
<dbReference type="GO" id="GO:0005886">
    <property type="term" value="C:plasma membrane"/>
    <property type="evidence" value="ECO:0007669"/>
    <property type="project" value="TreeGrafter"/>
</dbReference>
<feature type="transmembrane region" description="Helical" evidence="1">
    <location>
        <begin position="298"/>
        <end position="318"/>
    </location>
</feature>
<feature type="transmembrane region" description="Helical" evidence="1">
    <location>
        <begin position="52"/>
        <end position="74"/>
    </location>
</feature>
<proteinExistence type="predicted"/>
<dbReference type="AlphaFoldDB" id="A0A6N7J0N9"/>
<evidence type="ECO:0000256" key="1">
    <source>
        <dbReference type="SAM" id="Phobius"/>
    </source>
</evidence>
<feature type="transmembrane region" description="Helical" evidence="1">
    <location>
        <begin position="410"/>
        <end position="429"/>
    </location>
</feature>
<evidence type="ECO:0000313" key="2">
    <source>
        <dbReference type="EMBL" id="MQN01561.1"/>
    </source>
</evidence>